<evidence type="ECO:0008006" key="4">
    <source>
        <dbReference type="Google" id="ProtNLM"/>
    </source>
</evidence>
<reference evidence="2" key="1">
    <citation type="submission" date="2019-11" db="EMBL/GenBank/DDBJ databases">
        <title>Description of new Acetobacter species.</title>
        <authorList>
            <person name="Cleenwerck I."/>
            <person name="Sombolestani A.S."/>
        </authorList>
    </citation>
    <scope>NUCLEOTIDE SEQUENCE</scope>
    <source>
        <strain evidence="2">LMG 1626</strain>
    </source>
</reference>
<keyword evidence="1" id="KW-0732">Signal</keyword>
<organism evidence="2 3">
    <name type="scientific">Acetobacter estunensis</name>
    <dbReference type="NCBI Taxonomy" id="104097"/>
    <lineage>
        <taxon>Bacteria</taxon>
        <taxon>Pseudomonadati</taxon>
        <taxon>Pseudomonadota</taxon>
        <taxon>Alphaproteobacteria</taxon>
        <taxon>Acetobacterales</taxon>
        <taxon>Acetobacteraceae</taxon>
        <taxon>Acetobacter</taxon>
    </lineage>
</organism>
<protein>
    <recommendedName>
        <fullName evidence="4">UrcA family protein</fullName>
    </recommendedName>
</protein>
<evidence type="ECO:0000313" key="3">
    <source>
        <dbReference type="Proteomes" id="UP000597459"/>
    </source>
</evidence>
<evidence type="ECO:0000256" key="1">
    <source>
        <dbReference type="SAM" id="SignalP"/>
    </source>
</evidence>
<feature type="signal peptide" evidence="1">
    <location>
        <begin position="1"/>
        <end position="26"/>
    </location>
</feature>
<sequence length="136" mass="14606">MRHMPLPVVLPILAIGLCGAAAAAHAQDDATSARQLFSREPTGLRGTLRAQTVSVEVPEATGAEASKADHSLVVTSDSRDYCRRLVRAIEAHDDGQHRSVGTLREEGQTLCSEGHIRLGVSRLREALAILKGRNHP</sequence>
<evidence type="ECO:0000313" key="2">
    <source>
        <dbReference type="EMBL" id="NHO53378.1"/>
    </source>
</evidence>
<comment type="caution">
    <text evidence="2">The sequence shown here is derived from an EMBL/GenBank/DDBJ whole genome shotgun (WGS) entry which is preliminary data.</text>
</comment>
<accession>A0A967EBE1</accession>
<dbReference type="EMBL" id="WOTH01000007">
    <property type="protein sequence ID" value="NHO53378.1"/>
    <property type="molecule type" value="Genomic_DNA"/>
</dbReference>
<proteinExistence type="predicted"/>
<name>A0A967EBE1_9PROT</name>
<dbReference type="RefSeq" id="WP_166313534.1">
    <property type="nucleotide sequence ID" value="NZ_WOTH01000007.1"/>
</dbReference>
<dbReference type="Proteomes" id="UP000597459">
    <property type="component" value="Unassembled WGS sequence"/>
</dbReference>
<feature type="chain" id="PRO_5036786680" description="UrcA family protein" evidence="1">
    <location>
        <begin position="27"/>
        <end position="136"/>
    </location>
</feature>
<dbReference type="AlphaFoldDB" id="A0A967EBE1"/>
<keyword evidence="3" id="KW-1185">Reference proteome</keyword>
<gene>
    <name evidence="2" type="ORF">GOB87_05295</name>
</gene>